<keyword evidence="2" id="KW-0732">Signal</keyword>
<feature type="region of interest" description="Disordered" evidence="1">
    <location>
        <begin position="116"/>
        <end position="136"/>
    </location>
</feature>
<evidence type="ECO:0000313" key="3">
    <source>
        <dbReference type="EMBL" id="MBT1703907.1"/>
    </source>
</evidence>
<accession>A0ABS5VR40</accession>
<name>A0ABS5VR40_9BACT</name>
<evidence type="ECO:0000313" key="4">
    <source>
        <dbReference type="Proteomes" id="UP000772618"/>
    </source>
</evidence>
<dbReference type="RefSeq" id="WP_254153868.1">
    <property type="nucleotide sequence ID" value="NZ_JAHESD010000022.1"/>
</dbReference>
<protein>
    <submittedName>
        <fullName evidence="3">Uncharacterized protein</fullName>
    </submittedName>
</protein>
<evidence type="ECO:0000256" key="1">
    <source>
        <dbReference type="SAM" id="MobiDB-lite"/>
    </source>
</evidence>
<comment type="caution">
    <text evidence="3">The sequence shown here is derived from an EMBL/GenBank/DDBJ whole genome shotgun (WGS) entry which is preliminary data.</text>
</comment>
<sequence length="136" mass="15290">MKRILYITALLLVLVVGVNAQEVKTSSEEGTKESVVKKKTRKQDHASLLAGAIPVELLDIPDGLRMTLQENKIYRGWENASIFFVENAKQYLLQLMKSNKSKIYLFDETGKPIMAKATRKNSSSENNSNMQKTAGR</sequence>
<organism evidence="3 4">
    <name type="scientific">Chryseosolibacter indicus</name>
    <dbReference type="NCBI Taxonomy" id="2782351"/>
    <lineage>
        <taxon>Bacteria</taxon>
        <taxon>Pseudomonadati</taxon>
        <taxon>Bacteroidota</taxon>
        <taxon>Cytophagia</taxon>
        <taxon>Cytophagales</taxon>
        <taxon>Chryseotaleaceae</taxon>
        <taxon>Chryseosolibacter</taxon>
    </lineage>
</organism>
<keyword evidence="4" id="KW-1185">Reference proteome</keyword>
<feature type="chain" id="PRO_5047016130" evidence="2">
    <location>
        <begin position="21"/>
        <end position="136"/>
    </location>
</feature>
<feature type="signal peptide" evidence="2">
    <location>
        <begin position="1"/>
        <end position="20"/>
    </location>
</feature>
<proteinExistence type="predicted"/>
<dbReference type="EMBL" id="JAHESD010000022">
    <property type="protein sequence ID" value="MBT1703907.1"/>
    <property type="molecule type" value="Genomic_DNA"/>
</dbReference>
<reference evidence="3 4" key="1">
    <citation type="submission" date="2021-05" db="EMBL/GenBank/DDBJ databases">
        <title>A Polyphasic approach of four new species of the genus Ohtaekwangia: Ohtaekwangia histidinii sp. nov., Ohtaekwangia cretensis sp. nov., Ohtaekwangia indiensis sp. nov., Ohtaekwangia reichenbachii sp. nov. from diverse environment.</title>
        <authorList>
            <person name="Octaviana S."/>
        </authorList>
    </citation>
    <scope>NUCLEOTIDE SEQUENCE [LARGE SCALE GENOMIC DNA]</scope>
    <source>
        <strain evidence="3 4">PWU20</strain>
    </source>
</reference>
<feature type="compositionally biased region" description="Polar residues" evidence="1">
    <location>
        <begin position="120"/>
        <end position="136"/>
    </location>
</feature>
<gene>
    <name evidence="3" type="ORF">KK060_11480</name>
</gene>
<dbReference type="Proteomes" id="UP000772618">
    <property type="component" value="Unassembled WGS sequence"/>
</dbReference>
<evidence type="ECO:0000256" key="2">
    <source>
        <dbReference type="SAM" id="SignalP"/>
    </source>
</evidence>